<dbReference type="EMBL" id="CM001233">
    <property type="protein sequence ID" value="EHA51496.1"/>
    <property type="molecule type" value="Genomic_DNA"/>
</dbReference>
<gene>
    <name evidence="2" type="ORF">MGG_16624</name>
</gene>
<dbReference type="GeneID" id="12987016"/>
<name>G4N0R3_PYRO7</name>
<dbReference type="InParanoid" id="G4N0R3"/>
<dbReference type="VEuPathDB" id="FungiDB:MGG_16624"/>
<proteinExistence type="predicted"/>
<accession>G4N0R3</accession>
<dbReference type="RefSeq" id="XP_003711303.1">
    <property type="nucleotide sequence ID" value="XM_003711255.1"/>
</dbReference>
<dbReference type="OMA" id="YEMDEDP"/>
<feature type="region of interest" description="Disordered" evidence="1">
    <location>
        <begin position="12"/>
        <end position="55"/>
    </location>
</feature>
<dbReference type="Proteomes" id="UP000009058">
    <property type="component" value="Chromosome 3"/>
</dbReference>
<dbReference type="KEGG" id="mgr:MGG_16624"/>
<keyword evidence="3" id="KW-1185">Reference proteome</keyword>
<evidence type="ECO:0000313" key="3">
    <source>
        <dbReference type="Proteomes" id="UP000009058"/>
    </source>
</evidence>
<reference key="2">
    <citation type="submission" date="2011-05" db="EMBL/GenBank/DDBJ databases">
        <title>The Genome Sequence of Magnaporthe oryzae 70-15.</title>
        <authorList>
            <consortium name="The Broad Institute Genome Sequencing Platform"/>
            <person name="Ma L.-J."/>
            <person name="Dead R."/>
            <person name="Young S.K."/>
            <person name="Zeng Q."/>
            <person name="Gargeya S."/>
            <person name="Fitzgerald M."/>
            <person name="Haas B."/>
            <person name="Abouelleil A."/>
            <person name="Alvarado L."/>
            <person name="Arachchi H.M."/>
            <person name="Berlin A."/>
            <person name="Brown A."/>
            <person name="Chapman S.B."/>
            <person name="Chen Z."/>
            <person name="Dunbar C."/>
            <person name="Freedman E."/>
            <person name="Gearin G."/>
            <person name="Gellesch M."/>
            <person name="Goldberg J."/>
            <person name="Griggs A."/>
            <person name="Gujja S."/>
            <person name="Heiman D."/>
            <person name="Howarth C."/>
            <person name="Larson L."/>
            <person name="Lui A."/>
            <person name="MacDonald P.J.P."/>
            <person name="Mehta T."/>
            <person name="Montmayeur A."/>
            <person name="Murphy C."/>
            <person name="Neiman D."/>
            <person name="Pearson M."/>
            <person name="Priest M."/>
            <person name="Roberts A."/>
            <person name="Saif S."/>
            <person name="Shea T."/>
            <person name="Shenoy N."/>
            <person name="Sisk P."/>
            <person name="Stolte C."/>
            <person name="Sykes S."/>
            <person name="Yandava C."/>
            <person name="Wortman J."/>
            <person name="Nusbaum C."/>
            <person name="Birren B."/>
        </authorList>
    </citation>
    <scope>NUCLEOTIDE SEQUENCE</scope>
    <source>
        <strain>70-15</strain>
    </source>
</reference>
<reference evidence="2 3" key="1">
    <citation type="journal article" date="2005" name="Nature">
        <title>The genome sequence of the rice blast fungus Magnaporthe grisea.</title>
        <authorList>
            <person name="Dean R.A."/>
            <person name="Talbot N.J."/>
            <person name="Ebbole D.J."/>
            <person name="Farman M.L."/>
            <person name="Mitchell T.K."/>
            <person name="Orbach M.J."/>
            <person name="Thon M."/>
            <person name="Kulkarni R."/>
            <person name="Xu J.R."/>
            <person name="Pan H."/>
            <person name="Read N.D."/>
            <person name="Lee Y.H."/>
            <person name="Carbone I."/>
            <person name="Brown D."/>
            <person name="Oh Y.Y."/>
            <person name="Donofrio N."/>
            <person name="Jeong J.S."/>
            <person name="Soanes D.M."/>
            <person name="Djonovic S."/>
            <person name="Kolomiets E."/>
            <person name="Rehmeyer C."/>
            <person name="Li W."/>
            <person name="Harding M."/>
            <person name="Kim S."/>
            <person name="Lebrun M.H."/>
            <person name="Bohnert H."/>
            <person name="Coughlan S."/>
            <person name="Butler J."/>
            <person name="Calvo S."/>
            <person name="Ma L.J."/>
            <person name="Nicol R."/>
            <person name="Purcell S."/>
            <person name="Nusbaum C."/>
            <person name="Galagan J.E."/>
            <person name="Birren B.W."/>
        </authorList>
    </citation>
    <scope>NUCLEOTIDE SEQUENCE [LARGE SCALE GENOMIC DNA]</scope>
    <source>
        <strain evidence="3">70-15 / ATCC MYA-4617 / FGSC 8958</strain>
    </source>
</reference>
<protein>
    <submittedName>
        <fullName evidence="2">Uncharacterized protein</fullName>
    </submittedName>
</protein>
<evidence type="ECO:0000313" key="2">
    <source>
        <dbReference type="EMBL" id="EHA51496.1"/>
    </source>
</evidence>
<dbReference type="HOGENOM" id="CLU_3032844_0_0_1"/>
<organism evidence="2 3">
    <name type="scientific">Pyricularia oryzae (strain 70-15 / ATCC MYA-4617 / FGSC 8958)</name>
    <name type="common">Rice blast fungus</name>
    <name type="synonym">Magnaporthe oryzae</name>
    <dbReference type="NCBI Taxonomy" id="242507"/>
    <lineage>
        <taxon>Eukaryota</taxon>
        <taxon>Fungi</taxon>
        <taxon>Dikarya</taxon>
        <taxon>Ascomycota</taxon>
        <taxon>Pezizomycotina</taxon>
        <taxon>Sordariomycetes</taxon>
        <taxon>Sordariomycetidae</taxon>
        <taxon>Magnaporthales</taxon>
        <taxon>Pyriculariaceae</taxon>
        <taxon>Pyricularia</taxon>
    </lineage>
</organism>
<sequence length="55" mass="6189">MTNMTCSMVNCGSSNYEMDEDPKPRQTPCSDKRTRPAKDLGASHAGSKRRDWVQI</sequence>
<evidence type="ECO:0000256" key="1">
    <source>
        <dbReference type="SAM" id="MobiDB-lite"/>
    </source>
</evidence>
<dbReference type="AlphaFoldDB" id="G4N0R3"/>